<dbReference type="PANTHER" id="PTHR45947">
    <property type="entry name" value="SULFOQUINOVOSYL TRANSFERASE SQD2"/>
    <property type="match status" value="1"/>
</dbReference>
<dbReference type="Pfam" id="PF13439">
    <property type="entry name" value="Glyco_transf_4"/>
    <property type="match status" value="1"/>
</dbReference>
<dbReference type="Proteomes" id="UP000663722">
    <property type="component" value="Chromosome"/>
</dbReference>
<gene>
    <name evidence="3" type="ORF">dnm_100010</name>
</gene>
<sequence length="382" mass="42974">MINKQIKIMELRGTYKGGGGPDKTILLSAAKHNKADFFVLVTYLRDPKDNDFQIGTMARQFGVSDYIEVSDKRMLDLKCLFVLNALIKKNNIQIIHVHELKSTLLGFLLKLLNPRVKIMHTAHGWIIHSCSDRLKQKLQFMMLRFYPLHIAVSDATRKLMVNKGIDPETISVLYNSIDTEYWKKTDRVSTVREEFGIPEESFIVGTVGRLSKEKDLPTFFKVARAVLAVKPNTYFFIIGDGKGRIVSDLQKQVKEMGIGQSVIFTGHRTDLRNFNLSFDLFLTTSLSEGLPNTLLEAMAMGVPVVATRVGGVPELVTDRDTGILCNAGDVDGITKVVLELLSNSGIRREFSINGQKRIAENFSFKKRLTAIEAIYKSLVKKT</sequence>
<dbReference type="InterPro" id="IPR050194">
    <property type="entry name" value="Glycosyltransferase_grp1"/>
</dbReference>
<dbReference type="Gene3D" id="3.40.50.2000">
    <property type="entry name" value="Glycogen Phosphorylase B"/>
    <property type="match status" value="2"/>
</dbReference>
<proteinExistence type="predicted"/>
<evidence type="ECO:0000313" key="3">
    <source>
        <dbReference type="EMBL" id="QTA93893.1"/>
    </source>
</evidence>
<name>A0A975BYB4_9BACT</name>
<evidence type="ECO:0000313" key="4">
    <source>
        <dbReference type="Proteomes" id="UP000663722"/>
    </source>
</evidence>
<accession>A0A975BYB4</accession>
<dbReference type="PANTHER" id="PTHR45947:SF3">
    <property type="entry name" value="SULFOQUINOVOSYL TRANSFERASE SQD2"/>
    <property type="match status" value="1"/>
</dbReference>
<dbReference type="InterPro" id="IPR001296">
    <property type="entry name" value="Glyco_trans_1"/>
</dbReference>
<evidence type="ECO:0000259" key="2">
    <source>
        <dbReference type="Pfam" id="PF13439"/>
    </source>
</evidence>
<dbReference type="RefSeq" id="WP_207680613.1">
    <property type="nucleotide sequence ID" value="NZ_CP061800.1"/>
</dbReference>
<organism evidence="3 4">
    <name type="scientific">Desulfonema magnum</name>
    <dbReference type="NCBI Taxonomy" id="45655"/>
    <lineage>
        <taxon>Bacteria</taxon>
        <taxon>Pseudomonadati</taxon>
        <taxon>Thermodesulfobacteriota</taxon>
        <taxon>Desulfobacteria</taxon>
        <taxon>Desulfobacterales</taxon>
        <taxon>Desulfococcaceae</taxon>
        <taxon>Desulfonema</taxon>
    </lineage>
</organism>
<feature type="domain" description="Glycosyl transferase family 1" evidence="1">
    <location>
        <begin position="191"/>
        <end position="357"/>
    </location>
</feature>
<dbReference type="InterPro" id="IPR028098">
    <property type="entry name" value="Glyco_trans_4-like_N"/>
</dbReference>
<dbReference type="EMBL" id="CP061800">
    <property type="protein sequence ID" value="QTA93893.1"/>
    <property type="molecule type" value="Genomic_DNA"/>
</dbReference>
<dbReference type="GO" id="GO:0016757">
    <property type="term" value="F:glycosyltransferase activity"/>
    <property type="evidence" value="ECO:0007669"/>
    <property type="project" value="InterPro"/>
</dbReference>
<dbReference type="SUPFAM" id="SSF53756">
    <property type="entry name" value="UDP-Glycosyltransferase/glycogen phosphorylase"/>
    <property type="match status" value="1"/>
</dbReference>
<dbReference type="Pfam" id="PF00534">
    <property type="entry name" value="Glycos_transf_1"/>
    <property type="match status" value="1"/>
</dbReference>
<dbReference type="CDD" id="cd03801">
    <property type="entry name" value="GT4_PimA-like"/>
    <property type="match status" value="1"/>
</dbReference>
<dbReference type="KEGG" id="dmm:dnm_100010"/>
<reference evidence="3" key="1">
    <citation type="journal article" date="2021" name="Microb. Physiol.">
        <title>Proteogenomic Insights into the Physiology of Marine, Sulfate-Reducing, Filamentous Desulfonema limicola and Desulfonema magnum.</title>
        <authorList>
            <person name="Schnaars V."/>
            <person name="Wohlbrand L."/>
            <person name="Scheve S."/>
            <person name="Hinrichs C."/>
            <person name="Reinhardt R."/>
            <person name="Rabus R."/>
        </authorList>
    </citation>
    <scope>NUCLEOTIDE SEQUENCE</scope>
    <source>
        <strain evidence="3">4be13</strain>
    </source>
</reference>
<feature type="domain" description="Glycosyltransferase subfamily 4-like N-terminal" evidence="2">
    <location>
        <begin position="66"/>
        <end position="180"/>
    </location>
</feature>
<evidence type="ECO:0000259" key="1">
    <source>
        <dbReference type="Pfam" id="PF00534"/>
    </source>
</evidence>
<keyword evidence="4" id="KW-1185">Reference proteome</keyword>
<protein>
    <submittedName>
        <fullName evidence="3">Glycosyltransferase, family I</fullName>
    </submittedName>
</protein>
<dbReference type="AlphaFoldDB" id="A0A975BYB4"/>